<evidence type="ECO:0000313" key="3">
    <source>
        <dbReference type="Proteomes" id="UP001244341"/>
    </source>
</evidence>
<evidence type="ECO:0000256" key="1">
    <source>
        <dbReference type="SAM" id="MobiDB-lite"/>
    </source>
</evidence>
<protein>
    <submittedName>
        <fullName evidence="2">Uncharacterized protein</fullName>
    </submittedName>
</protein>
<feature type="region of interest" description="Disordered" evidence="1">
    <location>
        <begin position="261"/>
        <end position="286"/>
    </location>
</feature>
<reference evidence="2 3" key="1">
    <citation type="submission" date="2023-05" db="EMBL/GenBank/DDBJ databases">
        <title>A 100% complete, gapless, phased diploid assembly of the Scenedesmus obliquus UTEX 3031 genome.</title>
        <authorList>
            <person name="Biondi T.C."/>
            <person name="Hanschen E.R."/>
            <person name="Kwon T."/>
            <person name="Eng W."/>
            <person name="Kruse C.P.S."/>
            <person name="Koehler S.I."/>
            <person name="Kunde Y."/>
            <person name="Gleasner C.D."/>
            <person name="You Mak K.T."/>
            <person name="Polle J."/>
            <person name="Hovde B.T."/>
            <person name="Starkenburg S.R."/>
        </authorList>
    </citation>
    <scope>NUCLEOTIDE SEQUENCE [LARGE SCALE GENOMIC DNA]</scope>
    <source>
        <strain evidence="2 3">DOE0152z</strain>
    </source>
</reference>
<name>A0ABY8TLR5_TETOB</name>
<proteinExistence type="predicted"/>
<sequence>MGHPRWQLDPNSYELKPYDATAGQMGLTDPMALALNGLRGPGGLILQPGQQFPQGIMLGGEGGNMLPIIPMLPGMFPLMLNPAGQLQGMEGGMQADQLQAALAAMQQASGGLVAGSTPMMLTLPSGQEGDANAMSASQALQFAQLQGLTGNGQLPTLLQLTVQPDGGLVQANGQQLQLPGLGMPLQLPAIADALKAVAGGARAYNSAEEDAAAAALMSLATDKRKEAAQLLAQAQAATESGVIPEAAVNEMVAKAHRLQEEAEAEERAAAQAAEAEGRAHLEQQQAAQLEAQQQGLQQQLEALQQQQQLQQLQAAMAAQQQQQQEVKVEGADMGLQQAEQPEPKMEG</sequence>
<feature type="compositionally biased region" description="Low complexity" evidence="1">
    <location>
        <begin position="312"/>
        <end position="325"/>
    </location>
</feature>
<dbReference type="Proteomes" id="UP001244341">
    <property type="component" value="Chromosome 2b"/>
</dbReference>
<gene>
    <name evidence="2" type="ORF">OEZ85_010143</name>
</gene>
<dbReference type="EMBL" id="CP126209">
    <property type="protein sequence ID" value="WIA09930.1"/>
    <property type="molecule type" value="Genomic_DNA"/>
</dbReference>
<feature type="region of interest" description="Disordered" evidence="1">
    <location>
        <begin position="312"/>
        <end position="347"/>
    </location>
</feature>
<organism evidence="2 3">
    <name type="scientific">Tetradesmus obliquus</name>
    <name type="common">Green alga</name>
    <name type="synonym">Acutodesmus obliquus</name>
    <dbReference type="NCBI Taxonomy" id="3088"/>
    <lineage>
        <taxon>Eukaryota</taxon>
        <taxon>Viridiplantae</taxon>
        <taxon>Chlorophyta</taxon>
        <taxon>core chlorophytes</taxon>
        <taxon>Chlorophyceae</taxon>
        <taxon>CS clade</taxon>
        <taxon>Sphaeropleales</taxon>
        <taxon>Scenedesmaceae</taxon>
        <taxon>Tetradesmus</taxon>
    </lineage>
</organism>
<keyword evidence="3" id="KW-1185">Reference proteome</keyword>
<evidence type="ECO:0000313" key="2">
    <source>
        <dbReference type="EMBL" id="WIA09930.1"/>
    </source>
</evidence>
<accession>A0ABY8TLR5</accession>